<sequence>MRPSAPIRSNSSQSPRGQPLALGNPTSGGRPHETDKLGAPLGPNAPLKKRPHLLLDSESSRANGPNKPDPCYMTGSDGPQAQENVRSPSRLARLAHSHIGPIKESPSKFGGGVPPITPSIRPLTSTATAIATWDRLHQAREQRSNWAVVNTLYQMSVGIAVDRIPRIPNFYFKVYLFIYDINYKKKNPRGNHDYDVE</sequence>
<evidence type="ECO:0000256" key="1">
    <source>
        <dbReference type="SAM" id="MobiDB-lite"/>
    </source>
</evidence>
<dbReference type="EMBL" id="PGOL01000470">
    <property type="protein sequence ID" value="PKI70149.1"/>
    <property type="molecule type" value="Genomic_DNA"/>
</dbReference>
<feature type="compositionally biased region" description="Polar residues" evidence="1">
    <location>
        <begin position="77"/>
        <end position="87"/>
    </location>
</feature>
<dbReference type="Proteomes" id="UP000233551">
    <property type="component" value="Unassembled WGS sequence"/>
</dbReference>
<proteinExistence type="predicted"/>
<reference evidence="2 3" key="1">
    <citation type="submission" date="2017-11" db="EMBL/GenBank/DDBJ databases">
        <title>De-novo sequencing of pomegranate (Punica granatum L.) genome.</title>
        <authorList>
            <person name="Akparov Z."/>
            <person name="Amiraslanov A."/>
            <person name="Hajiyeva S."/>
            <person name="Abbasov M."/>
            <person name="Kaur K."/>
            <person name="Hamwieh A."/>
            <person name="Solovyev V."/>
            <person name="Salamov A."/>
            <person name="Braich B."/>
            <person name="Kosarev P."/>
            <person name="Mahmoud A."/>
            <person name="Hajiyev E."/>
            <person name="Babayeva S."/>
            <person name="Izzatullayeva V."/>
            <person name="Mammadov A."/>
            <person name="Mammadov A."/>
            <person name="Sharifova S."/>
            <person name="Ojaghi J."/>
            <person name="Eynullazada K."/>
            <person name="Bayramov B."/>
            <person name="Abdulazimova A."/>
            <person name="Shahmuradov I."/>
        </authorList>
    </citation>
    <scope>NUCLEOTIDE SEQUENCE [LARGE SCALE GENOMIC DNA]</scope>
    <source>
        <strain evidence="3">cv. AG2017</strain>
        <tissue evidence="2">Leaf</tissue>
    </source>
</reference>
<feature type="region of interest" description="Disordered" evidence="1">
    <location>
        <begin position="1"/>
        <end position="87"/>
    </location>
</feature>
<keyword evidence="3" id="KW-1185">Reference proteome</keyword>
<name>A0A2I0KNY4_PUNGR</name>
<organism evidence="2 3">
    <name type="scientific">Punica granatum</name>
    <name type="common">Pomegranate</name>
    <dbReference type="NCBI Taxonomy" id="22663"/>
    <lineage>
        <taxon>Eukaryota</taxon>
        <taxon>Viridiplantae</taxon>
        <taxon>Streptophyta</taxon>
        <taxon>Embryophyta</taxon>
        <taxon>Tracheophyta</taxon>
        <taxon>Spermatophyta</taxon>
        <taxon>Magnoliopsida</taxon>
        <taxon>eudicotyledons</taxon>
        <taxon>Gunneridae</taxon>
        <taxon>Pentapetalae</taxon>
        <taxon>rosids</taxon>
        <taxon>malvids</taxon>
        <taxon>Myrtales</taxon>
        <taxon>Lythraceae</taxon>
        <taxon>Punica</taxon>
    </lineage>
</organism>
<feature type="compositionally biased region" description="Polar residues" evidence="1">
    <location>
        <begin position="7"/>
        <end position="16"/>
    </location>
</feature>
<accession>A0A2I0KNY4</accession>
<dbReference type="AlphaFoldDB" id="A0A2I0KNY4"/>
<evidence type="ECO:0000313" key="3">
    <source>
        <dbReference type="Proteomes" id="UP000233551"/>
    </source>
</evidence>
<protein>
    <submittedName>
        <fullName evidence="2">Uncharacterized protein</fullName>
    </submittedName>
</protein>
<comment type="caution">
    <text evidence="2">The sequence shown here is derived from an EMBL/GenBank/DDBJ whole genome shotgun (WGS) entry which is preliminary data.</text>
</comment>
<evidence type="ECO:0000313" key="2">
    <source>
        <dbReference type="EMBL" id="PKI70149.1"/>
    </source>
</evidence>
<gene>
    <name evidence="2" type="ORF">CRG98_009481</name>
</gene>